<dbReference type="RefSeq" id="WP_380077083.1">
    <property type="nucleotide sequence ID" value="NZ_JBHSGO010000007.1"/>
</dbReference>
<dbReference type="Proteomes" id="UP001596020">
    <property type="component" value="Unassembled WGS sequence"/>
</dbReference>
<evidence type="ECO:0000313" key="2">
    <source>
        <dbReference type="Proteomes" id="UP001596020"/>
    </source>
</evidence>
<protein>
    <submittedName>
        <fullName evidence="1">Uncharacterized protein</fullName>
    </submittedName>
</protein>
<comment type="caution">
    <text evidence="1">The sequence shown here is derived from an EMBL/GenBank/DDBJ whole genome shotgun (WGS) entry which is preliminary data.</text>
</comment>
<sequence>MEISILLTILSMIVSLGGLFPQAGEICLVKPMQISAFKSVKFNLWKILSQWAVKLVLRGLYLLNTVILIGTQKAAQSTIIQLQNHNFRG</sequence>
<proteinExistence type="predicted"/>
<organism evidence="1 2">
    <name type="scientific">Falsiporphyromonas endometrii</name>
    <dbReference type="NCBI Taxonomy" id="1387297"/>
    <lineage>
        <taxon>Bacteria</taxon>
        <taxon>Pseudomonadati</taxon>
        <taxon>Bacteroidota</taxon>
        <taxon>Bacteroidia</taxon>
        <taxon>Bacteroidales</taxon>
        <taxon>Porphyromonadaceae</taxon>
        <taxon>Falsiporphyromonas</taxon>
    </lineage>
</organism>
<name>A0ABV9K563_9PORP</name>
<keyword evidence="2" id="KW-1185">Reference proteome</keyword>
<reference evidence="2" key="1">
    <citation type="journal article" date="2019" name="Int. J. Syst. Evol. Microbiol.">
        <title>The Global Catalogue of Microorganisms (GCM) 10K type strain sequencing project: providing services to taxonomists for standard genome sequencing and annotation.</title>
        <authorList>
            <consortium name="The Broad Institute Genomics Platform"/>
            <consortium name="The Broad Institute Genome Sequencing Center for Infectious Disease"/>
            <person name="Wu L."/>
            <person name="Ma J."/>
        </authorList>
    </citation>
    <scope>NUCLEOTIDE SEQUENCE [LARGE SCALE GENOMIC DNA]</scope>
    <source>
        <strain evidence="2">CGMCC 4.7357</strain>
    </source>
</reference>
<accession>A0ABV9K563</accession>
<evidence type="ECO:0000313" key="1">
    <source>
        <dbReference type="EMBL" id="MFC4665179.1"/>
    </source>
</evidence>
<gene>
    <name evidence="1" type="ORF">ACFO3G_00830</name>
</gene>
<dbReference type="EMBL" id="JBHSGO010000007">
    <property type="protein sequence ID" value="MFC4665179.1"/>
    <property type="molecule type" value="Genomic_DNA"/>
</dbReference>